<evidence type="ECO:0008006" key="4">
    <source>
        <dbReference type="Google" id="ProtNLM"/>
    </source>
</evidence>
<dbReference type="EMBL" id="CAEY01000714">
    <property type="status" value="NOT_ANNOTATED_CDS"/>
    <property type="molecule type" value="Genomic_DNA"/>
</dbReference>
<protein>
    <recommendedName>
        <fullName evidence="4">Ionotropic glutamate receptor L-glutamate and glycine-binding domain-containing protein</fullName>
    </recommendedName>
</protein>
<dbReference type="Proteomes" id="UP000015104">
    <property type="component" value="Unassembled WGS sequence"/>
</dbReference>
<dbReference type="EnsemblMetazoa" id="tetur27g00930.1">
    <property type="protein sequence ID" value="tetur27g00930.1"/>
    <property type="gene ID" value="tetur27g00930"/>
</dbReference>
<reference evidence="3" key="1">
    <citation type="submission" date="2011-08" db="EMBL/GenBank/DDBJ databases">
        <authorList>
            <person name="Rombauts S."/>
        </authorList>
    </citation>
    <scope>NUCLEOTIDE SEQUENCE</scope>
    <source>
        <strain evidence="3">London</strain>
    </source>
</reference>
<accession>T1KYJ7</accession>
<sequence>MFMRAKCNLTIGAFSIFGQGFVEEDGQTVPELKSLKRLAAIITDYGPFNLKLHLPESGQLGVSTETGYRNGVLDLIQEGYMLSNLLIGITIYVLKNVFVDRKWNYVSYPSHSDTRKVPGQFTSVISDESYYIHSIHNLGGVETLRDAKIPFFIEGISMYYCVQNGFDKPYELGPVFRPADRMVTLISTLGADEILHEPNQVHYFSERPFTGLTQRLAQAKISEKVEADIYVEFILSFYPASLFDFYNLQISRNSLEVNWKSLNYNTFFSNDAVPTEIVLVLSQFDQEVERQVPELEVILESPKSEEYDDFEAASLSADVILENGKGIENNSLKVVQKEDSIAFSRTRVEHGDGNLVKRNLTVGAFSIPLAQVFVEEDGEIIPELKSLKRLAAIITDYGGFNLKFHLPESGQLGVVTETGYHDGVLGLMQEGKAELCFIPLALDTVKVPGQFTPVISEESYYISSIRNMGGGTSAFIDSFISVNTIPILLAILIVLLLELAVIKHFNIESIVKAIYQSFGTSFYQKLSRHSTWFCLILMIIIMFPVYIFNASFNTQTIVGTNDVKIDTLRDVITYNKIPFFFEGISMFDLFKAKVTKDYGDIYEQSKSKGYDKPYKLGLIPVFRPADRMVTFISTLGVKMARLGSDEIHEPNQVHHFSERPFHRSVQALLLSFETPESIKRRIHLICQRLAQATIAKKIEADVYIESILSFYPASLFDFHKAEIPQNSIEVNWKSLNYNTFSPKCPAIQALSSL</sequence>
<proteinExistence type="predicted"/>
<evidence type="ECO:0000313" key="3">
    <source>
        <dbReference type="Proteomes" id="UP000015104"/>
    </source>
</evidence>
<evidence type="ECO:0000313" key="2">
    <source>
        <dbReference type="EnsemblMetazoa" id="tetur27g00930.1"/>
    </source>
</evidence>
<evidence type="ECO:0000256" key="1">
    <source>
        <dbReference type="SAM" id="Phobius"/>
    </source>
</evidence>
<organism evidence="2 3">
    <name type="scientific">Tetranychus urticae</name>
    <name type="common">Two-spotted spider mite</name>
    <dbReference type="NCBI Taxonomy" id="32264"/>
    <lineage>
        <taxon>Eukaryota</taxon>
        <taxon>Metazoa</taxon>
        <taxon>Ecdysozoa</taxon>
        <taxon>Arthropoda</taxon>
        <taxon>Chelicerata</taxon>
        <taxon>Arachnida</taxon>
        <taxon>Acari</taxon>
        <taxon>Acariformes</taxon>
        <taxon>Trombidiformes</taxon>
        <taxon>Prostigmata</taxon>
        <taxon>Eleutherengona</taxon>
        <taxon>Raphignathae</taxon>
        <taxon>Tetranychoidea</taxon>
        <taxon>Tetranychidae</taxon>
        <taxon>Tetranychus</taxon>
    </lineage>
</organism>
<dbReference type="HOGENOM" id="CLU_369766_0_0_1"/>
<keyword evidence="3" id="KW-1185">Reference proteome</keyword>
<feature type="transmembrane region" description="Helical" evidence="1">
    <location>
        <begin position="530"/>
        <end position="548"/>
    </location>
</feature>
<name>T1KYJ7_TETUR</name>
<keyword evidence="1" id="KW-0812">Transmembrane</keyword>
<keyword evidence="1" id="KW-1133">Transmembrane helix</keyword>
<keyword evidence="1" id="KW-0472">Membrane</keyword>
<reference evidence="2" key="2">
    <citation type="submission" date="2015-06" db="UniProtKB">
        <authorList>
            <consortium name="EnsemblMetazoa"/>
        </authorList>
    </citation>
    <scope>IDENTIFICATION</scope>
</reference>
<feature type="transmembrane region" description="Helical" evidence="1">
    <location>
        <begin position="485"/>
        <end position="502"/>
    </location>
</feature>
<dbReference type="AlphaFoldDB" id="T1KYJ7"/>